<proteinExistence type="predicted"/>
<dbReference type="RefSeq" id="XP_009827155.1">
    <property type="nucleotide sequence ID" value="XM_009828853.1"/>
</dbReference>
<protein>
    <submittedName>
        <fullName evidence="1">Uncharacterized protein</fullName>
    </submittedName>
</protein>
<dbReference type="EMBL" id="KI913120">
    <property type="protein sequence ID" value="ETV83725.1"/>
    <property type="molecule type" value="Genomic_DNA"/>
</dbReference>
<gene>
    <name evidence="1" type="ORF">H257_04377</name>
</gene>
<dbReference type="AlphaFoldDB" id="W4GVI2"/>
<reference evidence="1" key="1">
    <citation type="submission" date="2013-12" db="EMBL/GenBank/DDBJ databases">
        <title>The Genome Sequence of Aphanomyces astaci APO3.</title>
        <authorList>
            <consortium name="The Broad Institute Genomics Platform"/>
            <person name="Russ C."/>
            <person name="Tyler B."/>
            <person name="van West P."/>
            <person name="Dieguez-Uribeondo J."/>
            <person name="Young S.K."/>
            <person name="Zeng Q."/>
            <person name="Gargeya S."/>
            <person name="Fitzgerald M."/>
            <person name="Abouelleil A."/>
            <person name="Alvarado L."/>
            <person name="Chapman S.B."/>
            <person name="Gainer-Dewar J."/>
            <person name="Goldberg J."/>
            <person name="Griggs A."/>
            <person name="Gujja S."/>
            <person name="Hansen M."/>
            <person name="Howarth C."/>
            <person name="Imamovic A."/>
            <person name="Ireland A."/>
            <person name="Larimer J."/>
            <person name="McCowan C."/>
            <person name="Murphy C."/>
            <person name="Pearson M."/>
            <person name="Poon T.W."/>
            <person name="Priest M."/>
            <person name="Roberts A."/>
            <person name="Saif S."/>
            <person name="Shea T."/>
            <person name="Sykes S."/>
            <person name="Wortman J."/>
            <person name="Nusbaum C."/>
            <person name="Birren B."/>
        </authorList>
    </citation>
    <scope>NUCLEOTIDE SEQUENCE [LARGE SCALE GENOMIC DNA]</scope>
    <source>
        <strain evidence="1">APO3</strain>
    </source>
</reference>
<evidence type="ECO:0000313" key="1">
    <source>
        <dbReference type="EMBL" id="ETV83725.1"/>
    </source>
</evidence>
<sequence>MHHVLVTGHVQHMHYSHRGQMGRAERQGSLAAFHVDELVKHGFFLQCLDGVVLVIDELDVTRHTAAFHVQQFAQFMCVALPVVEDLNFTRRNQGLRNGITIDALLHVDAHKVIALAPW</sequence>
<dbReference type="GeneID" id="20806373"/>
<organism evidence="1">
    <name type="scientific">Aphanomyces astaci</name>
    <name type="common">Crayfish plague agent</name>
    <dbReference type="NCBI Taxonomy" id="112090"/>
    <lineage>
        <taxon>Eukaryota</taxon>
        <taxon>Sar</taxon>
        <taxon>Stramenopiles</taxon>
        <taxon>Oomycota</taxon>
        <taxon>Saprolegniomycetes</taxon>
        <taxon>Saprolegniales</taxon>
        <taxon>Verrucalvaceae</taxon>
        <taxon>Aphanomyces</taxon>
    </lineage>
</organism>
<name>W4GVI2_APHAT</name>
<dbReference type="VEuPathDB" id="FungiDB:H257_04377"/>
<accession>W4GVI2</accession>